<feature type="non-terminal residue" evidence="1">
    <location>
        <position position="1"/>
    </location>
</feature>
<protein>
    <submittedName>
        <fullName evidence="1">25785_t:CDS:1</fullName>
    </submittedName>
</protein>
<accession>A0ACA9S346</accession>
<comment type="caution">
    <text evidence="1">The sequence shown here is derived from an EMBL/GenBank/DDBJ whole genome shotgun (WGS) entry which is preliminary data.</text>
</comment>
<proteinExistence type="predicted"/>
<dbReference type="EMBL" id="CAJVQC010084091">
    <property type="protein sequence ID" value="CAG8820802.1"/>
    <property type="molecule type" value="Genomic_DNA"/>
</dbReference>
<dbReference type="Proteomes" id="UP000789920">
    <property type="component" value="Unassembled WGS sequence"/>
</dbReference>
<keyword evidence="2" id="KW-1185">Reference proteome</keyword>
<sequence length="55" mass="6368">EALLGRNTGQFNCHEKLAIYYCEEASNIFYKTQDKQLKGSPIKFQKAKHYRESAA</sequence>
<feature type="non-terminal residue" evidence="1">
    <location>
        <position position="55"/>
    </location>
</feature>
<evidence type="ECO:0000313" key="1">
    <source>
        <dbReference type="EMBL" id="CAG8820802.1"/>
    </source>
</evidence>
<evidence type="ECO:0000313" key="2">
    <source>
        <dbReference type="Proteomes" id="UP000789920"/>
    </source>
</evidence>
<reference evidence="1" key="1">
    <citation type="submission" date="2021-06" db="EMBL/GenBank/DDBJ databases">
        <authorList>
            <person name="Kallberg Y."/>
            <person name="Tangrot J."/>
            <person name="Rosling A."/>
        </authorList>
    </citation>
    <scope>NUCLEOTIDE SEQUENCE</scope>
    <source>
        <strain evidence="1">MA461A</strain>
    </source>
</reference>
<name>A0ACA9S346_9GLOM</name>
<gene>
    <name evidence="1" type="ORF">RPERSI_LOCUS25428</name>
</gene>
<organism evidence="1 2">
    <name type="scientific">Racocetra persica</name>
    <dbReference type="NCBI Taxonomy" id="160502"/>
    <lineage>
        <taxon>Eukaryota</taxon>
        <taxon>Fungi</taxon>
        <taxon>Fungi incertae sedis</taxon>
        <taxon>Mucoromycota</taxon>
        <taxon>Glomeromycotina</taxon>
        <taxon>Glomeromycetes</taxon>
        <taxon>Diversisporales</taxon>
        <taxon>Gigasporaceae</taxon>
        <taxon>Racocetra</taxon>
    </lineage>
</organism>